<evidence type="ECO:0000313" key="1">
    <source>
        <dbReference type="EMBL" id="KAJ2984222.1"/>
    </source>
</evidence>
<sequence length="680" mass="76762">MSDDESTSKRGYQAPVPELEEHHSQPTSAQRVERPRRGTFDSLYGSRQIGQESDTPAIFVRDFEEAVIDEDGVDLMQGSRRARRLTAESSTGSRSPSPPNSVKAFAQARRRERDMSFSDPKGEYEEALGRALSVSSRRSNRSRSRAGEADAVSLGTNKTVEENICIPENGHHRQHQLRIDFEYLEEFIEGERVAQEANRKASVVTAFNDLRVDVRTNQSLQLATSDGDIIAMPSDETYSSQEKSGTEATTIPKIQQSTFDNNRFSFFSSAWESTIHAAELGDLVLPGEDIRGLFELPKDESDGVWWLNINCATKVEVLSICKAFGVHPLTIEDIVTQEAREKIEIFPSYYFACFRSFNMVEEQDGIEYEPFNIYVLVFREGTLSFSFAPNSHASHVRRRITALKDYVSLSSDWICYALIDDIVDCFAPVINQIETEADAIEDEVFIMRQDDSNSFLRSIGRVRKNCMALLRLLGGKADVLRGFTKRCNENYQVTPHMDIGMYLGDIQDHVVTMANNLGHCEKLLSRAHSNYLATLSINSISQGTDTNRVLSKITFLASVLVPLNLLSRSNNVQLSGTKNFSTFDLPTLNFAQPNFESADLERLNDKDKAELRQFLANEQQRSQIQAQTHNLTQTCWKKCVTGNIKSSKLDKSEETCLGNCVDRFLDLNFLTMKHLNNMRT</sequence>
<dbReference type="Proteomes" id="UP001143910">
    <property type="component" value="Unassembled WGS sequence"/>
</dbReference>
<accession>A0ACC1NY20</accession>
<name>A0ACC1NY20_9HYPO</name>
<organism evidence="1 2">
    <name type="scientific">Zarea fungicola</name>
    <dbReference type="NCBI Taxonomy" id="93591"/>
    <lineage>
        <taxon>Eukaryota</taxon>
        <taxon>Fungi</taxon>
        <taxon>Dikarya</taxon>
        <taxon>Ascomycota</taxon>
        <taxon>Pezizomycotina</taxon>
        <taxon>Sordariomycetes</taxon>
        <taxon>Hypocreomycetidae</taxon>
        <taxon>Hypocreales</taxon>
        <taxon>Cordycipitaceae</taxon>
        <taxon>Zarea</taxon>
    </lineage>
</organism>
<dbReference type="EMBL" id="JANJQO010000004">
    <property type="protein sequence ID" value="KAJ2984222.1"/>
    <property type="molecule type" value="Genomic_DNA"/>
</dbReference>
<reference evidence="1" key="1">
    <citation type="submission" date="2022-08" db="EMBL/GenBank/DDBJ databases">
        <title>Genome Sequence of Lecanicillium fungicola.</title>
        <authorList>
            <person name="Buettner E."/>
        </authorList>
    </citation>
    <scope>NUCLEOTIDE SEQUENCE</scope>
    <source>
        <strain evidence="1">Babe33</strain>
    </source>
</reference>
<protein>
    <submittedName>
        <fullName evidence="1">Uncharacterized protein</fullName>
    </submittedName>
</protein>
<comment type="caution">
    <text evidence="1">The sequence shown here is derived from an EMBL/GenBank/DDBJ whole genome shotgun (WGS) entry which is preliminary data.</text>
</comment>
<proteinExistence type="predicted"/>
<keyword evidence="2" id="KW-1185">Reference proteome</keyword>
<gene>
    <name evidence="1" type="ORF">NQ176_g114</name>
</gene>
<evidence type="ECO:0000313" key="2">
    <source>
        <dbReference type="Proteomes" id="UP001143910"/>
    </source>
</evidence>